<dbReference type="EMBL" id="PDUG01000006">
    <property type="protein sequence ID" value="PIC18072.1"/>
    <property type="molecule type" value="Genomic_DNA"/>
</dbReference>
<evidence type="ECO:0000256" key="1">
    <source>
        <dbReference type="SAM" id="Phobius"/>
    </source>
</evidence>
<dbReference type="PROSITE" id="PS51257">
    <property type="entry name" value="PROKAR_LIPOPROTEIN"/>
    <property type="match status" value="1"/>
</dbReference>
<feature type="transmembrane region" description="Helical" evidence="1">
    <location>
        <begin position="15"/>
        <end position="39"/>
    </location>
</feature>
<evidence type="ECO:0000313" key="2">
    <source>
        <dbReference type="EMBL" id="PIC18072.1"/>
    </source>
</evidence>
<keyword evidence="1" id="KW-0812">Transmembrane</keyword>
<evidence type="ECO:0000313" key="3">
    <source>
        <dbReference type="Proteomes" id="UP000230233"/>
    </source>
</evidence>
<dbReference type="AlphaFoldDB" id="A0A2G5SSX8"/>
<name>A0A2G5SSX8_9PELO</name>
<sequence length="78" mass="8887">MIILMSRPRVFFTDFLLWLLLVLGVFTIVACLGFVYTAFIDPIIRRRRHARAAQVAAHFQRDTDTTTLIRAGGSFTSI</sequence>
<proteinExistence type="predicted"/>
<reference evidence="3" key="1">
    <citation type="submission" date="2017-10" db="EMBL/GenBank/DDBJ databases">
        <title>Rapid genome shrinkage in a self-fertile nematode reveals novel sperm competition proteins.</title>
        <authorList>
            <person name="Yin D."/>
            <person name="Schwarz E.M."/>
            <person name="Thomas C.G."/>
            <person name="Felde R.L."/>
            <person name="Korf I.F."/>
            <person name="Cutter A.D."/>
            <person name="Schartner C.M."/>
            <person name="Ralston E.J."/>
            <person name="Meyer B.J."/>
            <person name="Haag E.S."/>
        </authorList>
    </citation>
    <scope>NUCLEOTIDE SEQUENCE [LARGE SCALE GENOMIC DNA]</scope>
    <source>
        <strain evidence="3">JU1422</strain>
    </source>
</reference>
<keyword evidence="1" id="KW-1133">Transmembrane helix</keyword>
<keyword evidence="1" id="KW-0472">Membrane</keyword>
<gene>
    <name evidence="2" type="primary">Cnig_chr_X.g24097</name>
    <name evidence="2" type="ORF">B9Z55_024097</name>
</gene>
<accession>A0A2G5SSX8</accession>
<dbReference type="Proteomes" id="UP000230233">
    <property type="component" value="Chromosome X"/>
</dbReference>
<protein>
    <submittedName>
        <fullName evidence="2">Uncharacterized protein</fullName>
    </submittedName>
</protein>
<comment type="caution">
    <text evidence="2">The sequence shown here is derived from an EMBL/GenBank/DDBJ whole genome shotgun (WGS) entry which is preliminary data.</text>
</comment>
<organism evidence="2 3">
    <name type="scientific">Caenorhabditis nigoni</name>
    <dbReference type="NCBI Taxonomy" id="1611254"/>
    <lineage>
        <taxon>Eukaryota</taxon>
        <taxon>Metazoa</taxon>
        <taxon>Ecdysozoa</taxon>
        <taxon>Nematoda</taxon>
        <taxon>Chromadorea</taxon>
        <taxon>Rhabditida</taxon>
        <taxon>Rhabditina</taxon>
        <taxon>Rhabditomorpha</taxon>
        <taxon>Rhabditoidea</taxon>
        <taxon>Rhabditidae</taxon>
        <taxon>Peloderinae</taxon>
        <taxon>Caenorhabditis</taxon>
    </lineage>
</organism>
<keyword evidence="3" id="KW-1185">Reference proteome</keyword>